<comment type="subcellular location">
    <subcellularLocation>
        <location evidence="2">Chromosome</location>
        <location evidence="2">Centromere</location>
    </subcellularLocation>
    <subcellularLocation>
        <location evidence="1">Nucleus</location>
    </subcellularLocation>
</comment>
<dbReference type="GO" id="GO:0000775">
    <property type="term" value="C:chromosome, centromeric region"/>
    <property type="evidence" value="ECO:0007669"/>
    <property type="project" value="UniProtKB-SubCell"/>
</dbReference>
<evidence type="ECO:0000256" key="7">
    <source>
        <dbReference type="SAM" id="MobiDB-lite"/>
    </source>
</evidence>
<dbReference type="PANTHER" id="PTHR31740">
    <property type="entry name" value="CENTROMERE PROTEIN L"/>
    <property type="match status" value="1"/>
</dbReference>
<comment type="similarity">
    <text evidence="3">Belongs to the CENP-L/IML3 family.</text>
</comment>
<evidence type="ECO:0000256" key="5">
    <source>
        <dbReference type="ARBA" id="ARBA00023242"/>
    </source>
</evidence>
<dbReference type="Pfam" id="PF13092">
    <property type="entry name" value="CENP-L"/>
    <property type="match status" value="1"/>
</dbReference>
<evidence type="ECO:0000256" key="6">
    <source>
        <dbReference type="ARBA" id="ARBA00023328"/>
    </source>
</evidence>
<evidence type="ECO:0000313" key="8">
    <source>
        <dbReference type="EMBL" id="KAJ1967959.1"/>
    </source>
</evidence>
<dbReference type="GO" id="GO:0005634">
    <property type="term" value="C:nucleus"/>
    <property type="evidence" value="ECO:0007669"/>
    <property type="project" value="UniProtKB-SubCell"/>
</dbReference>
<dbReference type="PANTHER" id="PTHR31740:SF2">
    <property type="entry name" value="CENTROMERE PROTEIN L"/>
    <property type="match status" value="1"/>
</dbReference>
<evidence type="ECO:0000313" key="9">
    <source>
        <dbReference type="Proteomes" id="UP001151582"/>
    </source>
</evidence>
<feature type="region of interest" description="Disordered" evidence="7">
    <location>
        <begin position="103"/>
        <end position="122"/>
    </location>
</feature>
<evidence type="ECO:0000256" key="2">
    <source>
        <dbReference type="ARBA" id="ARBA00004584"/>
    </source>
</evidence>
<evidence type="ECO:0000256" key="4">
    <source>
        <dbReference type="ARBA" id="ARBA00022454"/>
    </source>
</evidence>
<protein>
    <submittedName>
        <fullName evidence="8">Uncharacterized protein</fullName>
    </submittedName>
</protein>
<dbReference type="EMBL" id="JANBQB010002227">
    <property type="protein sequence ID" value="KAJ1967959.1"/>
    <property type="molecule type" value="Genomic_DNA"/>
</dbReference>
<keyword evidence="9" id="KW-1185">Reference proteome</keyword>
<comment type="caution">
    <text evidence="8">The sequence shown here is derived from an EMBL/GenBank/DDBJ whole genome shotgun (WGS) entry which is preliminary data.</text>
</comment>
<evidence type="ECO:0000256" key="3">
    <source>
        <dbReference type="ARBA" id="ARBA00011060"/>
    </source>
</evidence>
<feature type="compositionally biased region" description="Polar residues" evidence="7">
    <location>
        <begin position="103"/>
        <end position="121"/>
    </location>
</feature>
<dbReference type="AlphaFoldDB" id="A0A9W8ATB4"/>
<reference evidence="8" key="1">
    <citation type="submission" date="2022-07" db="EMBL/GenBank/DDBJ databases">
        <title>Phylogenomic reconstructions and comparative analyses of Kickxellomycotina fungi.</title>
        <authorList>
            <person name="Reynolds N.K."/>
            <person name="Stajich J.E."/>
            <person name="Barry K."/>
            <person name="Grigoriev I.V."/>
            <person name="Crous P."/>
            <person name="Smith M.E."/>
        </authorList>
    </citation>
    <scope>NUCLEOTIDE SEQUENCE</scope>
    <source>
        <strain evidence="8">RSA 567</strain>
    </source>
</reference>
<accession>A0A9W8ATB4</accession>
<organism evidence="8 9">
    <name type="scientific">Dimargaris verticillata</name>
    <dbReference type="NCBI Taxonomy" id="2761393"/>
    <lineage>
        <taxon>Eukaryota</taxon>
        <taxon>Fungi</taxon>
        <taxon>Fungi incertae sedis</taxon>
        <taxon>Zoopagomycota</taxon>
        <taxon>Kickxellomycotina</taxon>
        <taxon>Dimargaritomycetes</taxon>
        <taxon>Dimargaritales</taxon>
        <taxon>Dimargaritaceae</taxon>
        <taxon>Dimargaris</taxon>
    </lineage>
</organism>
<proteinExistence type="inferred from homology"/>
<sequence>MTGWKGLTALEFATLLVSKTWHMHRSTPWHRFQPSFGLEYSRELQQYLEQQLLPTNNYALTLLDPTPNEPWTSVHRVQLRYLSMLDSSTHPMISVTIDYSTRQTEPVSPGAQQPDQLSNKRQQAHMVAVAASPSPTTHHNDTSRNFALVLYKGPHPLKAPLWQWLQQRFDCRFTPFRLSRALMNELALWWSEAYLDQLIDQNEYAIDAVLANPDLKPFELQYAFPSTVEQLRQVTIALPLKTVVQLWKKSRQLHSVSEEDRPNILDLIEHHFAQQFRIKTNHLTLHTFGSGTTCVTTDGKLK</sequence>
<evidence type="ECO:0000256" key="1">
    <source>
        <dbReference type="ARBA" id="ARBA00004123"/>
    </source>
</evidence>
<dbReference type="InterPro" id="IPR025204">
    <property type="entry name" value="CENP-L"/>
</dbReference>
<name>A0A9W8ATB4_9FUNG</name>
<gene>
    <name evidence="8" type="ORF">H4R34_006332</name>
</gene>
<keyword evidence="6" id="KW-0137">Centromere</keyword>
<dbReference type="Proteomes" id="UP001151582">
    <property type="component" value="Unassembled WGS sequence"/>
</dbReference>
<feature type="non-terminal residue" evidence="8">
    <location>
        <position position="302"/>
    </location>
</feature>
<keyword evidence="5" id="KW-0539">Nucleus</keyword>
<keyword evidence="4" id="KW-0158">Chromosome</keyword>
<dbReference type="OrthoDB" id="8864979at2759"/>